<dbReference type="Pfam" id="PF01553">
    <property type="entry name" value="Acyltransferase"/>
    <property type="match status" value="1"/>
</dbReference>
<dbReference type="AlphaFoldDB" id="A0A6J7MPW4"/>
<feature type="domain" description="Phospholipid/glycerol acyltransferase" evidence="4">
    <location>
        <begin position="50"/>
        <end position="162"/>
    </location>
</feature>
<dbReference type="GO" id="GO:0006654">
    <property type="term" value="P:phosphatidic acid biosynthetic process"/>
    <property type="evidence" value="ECO:0007669"/>
    <property type="project" value="TreeGrafter"/>
</dbReference>
<keyword evidence="3" id="KW-0472">Membrane</keyword>
<sequence>MTTFDSKALGKGRTGYVVFLIVRNLLVLLSRIVFRLSCNGREHVPKKGAYVMAAVHRSNLDVIVLSATTTRRQRYMGKEILWRKQPFNWLLSALGGFPVTRGTVDRVALQRCLDVVKGGESLVLYPEGTRLSGPTVGPLFEGVSYVASKCSVPIIPVGIAGTERAMGKGSKGVRPCHVHLEIGPPIMPPVAVDGGRVSRDAMRALTEQLRDELQRLFDVAQSKV</sequence>
<protein>
    <submittedName>
        <fullName evidence="6">Unannotated protein</fullName>
    </submittedName>
</protein>
<accession>A0A6J7MPW4</accession>
<keyword evidence="3" id="KW-0812">Transmembrane</keyword>
<dbReference type="PANTHER" id="PTHR10434">
    <property type="entry name" value="1-ACYL-SN-GLYCEROL-3-PHOSPHATE ACYLTRANSFERASE"/>
    <property type="match status" value="1"/>
</dbReference>
<reference evidence="6" key="1">
    <citation type="submission" date="2020-05" db="EMBL/GenBank/DDBJ databases">
        <authorList>
            <person name="Chiriac C."/>
            <person name="Salcher M."/>
            <person name="Ghai R."/>
            <person name="Kavagutti S V."/>
        </authorList>
    </citation>
    <scope>NUCLEOTIDE SEQUENCE</scope>
</reference>
<keyword evidence="1" id="KW-0808">Transferase</keyword>
<proteinExistence type="predicted"/>
<evidence type="ECO:0000256" key="1">
    <source>
        <dbReference type="ARBA" id="ARBA00022679"/>
    </source>
</evidence>
<dbReference type="SMART" id="SM00563">
    <property type="entry name" value="PlsC"/>
    <property type="match status" value="1"/>
</dbReference>
<gene>
    <name evidence="5" type="ORF">UFOPK3001_01900</name>
    <name evidence="6" type="ORF">UFOPK3954_00472</name>
</gene>
<keyword evidence="3" id="KW-1133">Transmembrane helix</keyword>
<dbReference type="SUPFAM" id="SSF69593">
    <property type="entry name" value="Glycerol-3-phosphate (1)-acyltransferase"/>
    <property type="match status" value="1"/>
</dbReference>
<evidence type="ECO:0000313" key="5">
    <source>
        <dbReference type="EMBL" id="CAB4816054.1"/>
    </source>
</evidence>
<dbReference type="PANTHER" id="PTHR10434:SF11">
    <property type="entry name" value="1-ACYL-SN-GLYCEROL-3-PHOSPHATE ACYLTRANSFERASE"/>
    <property type="match status" value="1"/>
</dbReference>
<dbReference type="EMBL" id="CAFAAJ010000145">
    <property type="protein sequence ID" value="CAB4816054.1"/>
    <property type="molecule type" value="Genomic_DNA"/>
</dbReference>
<evidence type="ECO:0000256" key="2">
    <source>
        <dbReference type="ARBA" id="ARBA00023315"/>
    </source>
</evidence>
<dbReference type="EMBL" id="CAFBON010000032">
    <property type="protein sequence ID" value="CAB4979774.1"/>
    <property type="molecule type" value="Genomic_DNA"/>
</dbReference>
<feature type="transmembrane region" description="Helical" evidence="3">
    <location>
        <begin position="15"/>
        <end position="34"/>
    </location>
</feature>
<evidence type="ECO:0000256" key="3">
    <source>
        <dbReference type="SAM" id="Phobius"/>
    </source>
</evidence>
<keyword evidence="2" id="KW-0012">Acyltransferase</keyword>
<dbReference type="CDD" id="cd07989">
    <property type="entry name" value="LPLAT_AGPAT-like"/>
    <property type="match status" value="1"/>
</dbReference>
<dbReference type="GO" id="GO:0003841">
    <property type="term" value="F:1-acylglycerol-3-phosphate O-acyltransferase activity"/>
    <property type="evidence" value="ECO:0007669"/>
    <property type="project" value="TreeGrafter"/>
</dbReference>
<dbReference type="InterPro" id="IPR002123">
    <property type="entry name" value="Plipid/glycerol_acylTrfase"/>
</dbReference>
<evidence type="ECO:0000259" key="4">
    <source>
        <dbReference type="SMART" id="SM00563"/>
    </source>
</evidence>
<name>A0A6J7MPW4_9ZZZZ</name>
<evidence type="ECO:0000313" key="6">
    <source>
        <dbReference type="EMBL" id="CAB4979774.1"/>
    </source>
</evidence>
<organism evidence="6">
    <name type="scientific">freshwater metagenome</name>
    <dbReference type="NCBI Taxonomy" id="449393"/>
    <lineage>
        <taxon>unclassified sequences</taxon>
        <taxon>metagenomes</taxon>
        <taxon>ecological metagenomes</taxon>
    </lineage>
</organism>